<dbReference type="RefSeq" id="WP_114839079.1">
    <property type="nucleotide sequence ID" value="NZ_CP031217.1"/>
</dbReference>
<keyword evidence="7" id="KW-1185">Reference proteome</keyword>
<accession>A0AAX2AF31</accession>
<evidence type="ECO:0000259" key="3">
    <source>
        <dbReference type="PROSITE" id="PS52015"/>
    </source>
</evidence>
<dbReference type="GO" id="GO:0098797">
    <property type="term" value="C:plasma membrane protein complex"/>
    <property type="evidence" value="ECO:0007669"/>
    <property type="project" value="TreeGrafter"/>
</dbReference>
<dbReference type="Gene3D" id="3.30.1150.10">
    <property type="match status" value="1"/>
</dbReference>
<proteinExistence type="predicted"/>
<dbReference type="Pfam" id="PF03544">
    <property type="entry name" value="TonB_C"/>
    <property type="match status" value="1"/>
</dbReference>
<gene>
    <name evidence="4" type="primary">tonB1</name>
    <name evidence="4" type="ORF">ABIV_1240</name>
    <name evidence="5" type="ORF">CRV05_02960</name>
</gene>
<dbReference type="Proteomes" id="UP000253850">
    <property type="component" value="Chromosome"/>
</dbReference>
<organism evidence="5 7">
    <name type="scientific">Halarcobacter bivalviorum</name>
    <dbReference type="NCBI Taxonomy" id="663364"/>
    <lineage>
        <taxon>Bacteria</taxon>
        <taxon>Pseudomonadati</taxon>
        <taxon>Campylobacterota</taxon>
        <taxon>Epsilonproteobacteria</taxon>
        <taxon>Campylobacterales</taxon>
        <taxon>Arcobacteraceae</taxon>
        <taxon>Halarcobacter</taxon>
    </lineage>
</organism>
<evidence type="ECO:0000256" key="1">
    <source>
        <dbReference type="SAM" id="Coils"/>
    </source>
</evidence>
<evidence type="ECO:0000313" key="4">
    <source>
        <dbReference type="EMBL" id="AXH12240.1"/>
    </source>
</evidence>
<dbReference type="EMBL" id="PDKM01000001">
    <property type="protein sequence ID" value="RXK11346.1"/>
    <property type="molecule type" value="Genomic_DNA"/>
</dbReference>
<dbReference type="InterPro" id="IPR037682">
    <property type="entry name" value="TonB_C"/>
</dbReference>
<dbReference type="GO" id="GO:0055085">
    <property type="term" value="P:transmembrane transport"/>
    <property type="evidence" value="ECO:0007669"/>
    <property type="project" value="InterPro"/>
</dbReference>
<dbReference type="KEGG" id="hbv:ABIV_1240"/>
<dbReference type="PROSITE" id="PS52015">
    <property type="entry name" value="TONB_CTD"/>
    <property type="match status" value="1"/>
</dbReference>
<dbReference type="InterPro" id="IPR051045">
    <property type="entry name" value="TonB-dependent_transducer"/>
</dbReference>
<feature type="transmembrane region" description="Helical" evidence="2">
    <location>
        <begin position="6"/>
        <end position="29"/>
    </location>
</feature>
<reference evidence="5 7" key="1">
    <citation type="submission" date="2017-10" db="EMBL/GenBank/DDBJ databases">
        <title>Genomics of the genus Arcobacter.</title>
        <authorList>
            <person name="Perez-Cataluna A."/>
            <person name="Figueras M.J."/>
        </authorList>
    </citation>
    <scope>NUCLEOTIDE SEQUENCE [LARGE SCALE GENOMIC DNA]</scope>
    <source>
        <strain evidence="5 7">CECT 7835</strain>
    </source>
</reference>
<keyword evidence="2" id="KW-1133">Transmembrane helix</keyword>
<name>A0AAX2AF31_9BACT</name>
<keyword evidence="2" id="KW-0472">Membrane</keyword>
<dbReference type="GO" id="GO:0031992">
    <property type="term" value="F:energy transducer activity"/>
    <property type="evidence" value="ECO:0007669"/>
    <property type="project" value="TreeGrafter"/>
</dbReference>
<evidence type="ECO:0000256" key="2">
    <source>
        <dbReference type="SAM" id="Phobius"/>
    </source>
</evidence>
<dbReference type="SUPFAM" id="SSF74653">
    <property type="entry name" value="TolA/TonB C-terminal domain"/>
    <property type="match status" value="1"/>
</dbReference>
<evidence type="ECO:0000313" key="7">
    <source>
        <dbReference type="Proteomes" id="UP000289193"/>
    </source>
</evidence>
<protein>
    <submittedName>
        <fullName evidence="4">Energy transduction protein TonB</fullName>
    </submittedName>
</protein>
<dbReference type="PANTHER" id="PTHR33446:SF2">
    <property type="entry name" value="PROTEIN TONB"/>
    <property type="match status" value="1"/>
</dbReference>
<keyword evidence="2" id="KW-0812">Transmembrane</keyword>
<dbReference type="Proteomes" id="UP000289193">
    <property type="component" value="Unassembled WGS sequence"/>
</dbReference>
<reference evidence="4 6" key="2">
    <citation type="submission" date="2018-07" db="EMBL/GenBank/DDBJ databases">
        <title>Complete genome of the Arcobacter bivalviorum type strain LMG 26154.</title>
        <authorList>
            <person name="Miller W.G."/>
            <person name="Yee E."/>
            <person name="Bono J.L."/>
        </authorList>
    </citation>
    <scope>NUCLEOTIDE SEQUENCE [LARGE SCALE GENOMIC DNA]</scope>
    <source>
        <strain evidence="4 6">LMG 26154</strain>
    </source>
</reference>
<feature type="domain" description="TonB C-terminal" evidence="3">
    <location>
        <begin position="134"/>
        <end position="219"/>
    </location>
</feature>
<keyword evidence="1" id="KW-0175">Coiled coil</keyword>
<evidence type="ECO:0000313" key="6">
    <source>
        <dbReference type="Proteomes" id="UP000253850"/>
    </source>
</evidence>
<dbReference type="PANTHER" id="PTHR33446">
    <property type="entry name" value="PROTEIN TONB-RELATED"/>
    <property type="match status" value="1"/>
</dbReference>
<feature type="coiled-coil region" evidence="1">
    <location>
        <begin position="84"/>
        <end position="118"/>
    </location>
</feature>
<dbReference type="EMBL" id="CP031217">
    <property type="protein sequence ID" value="AXH12240.1"/>
    <property type="molecule type" value="Genomic_DNA"/>
</dbReference>
<evidence type="ECO:0000313" key="5">
    <source>
        <dbReference type="EMBL" id="RXK11346.1"/>
    </source>
</evidence>
<sequence>MTRYIFSFFITLVLYTSAFALIFLSFSSFETKKINKKEKKISLNFVQLEKEKQIAPIVQEKKVIKKEEVKKKVEKKIPKKIKPKKILEKKVVKQKEEIKELVKENKAEELKVDTEEKKELSKPKYSYEEEFLKEHLLAIQRIIQKHVKYSNKAKRLNIEGEVLVKFKLTKNGIEGDILTLSGHRLLRKSTIKAIIEASAYFPEVKKNIIIKVPITYKLI</sequence>
<dbReference type="AlphaFoldDB" id="A0AAX2AF31"/>